<dbReference type="EMBL" id="BNGU01000057">
    <property type="protein sequence ID" value="GHM60011.1"/>
    <property type="molecule type" value="Genomic_DNA"/>
</dbReference>
<protein>
    <submittedName>
        <fullName evidence="2">Uncharacterized protein</fullName>
    </submittedName>
</protein>
<evidence type="ECO:0000313" key="2">
    <source>
        <dbReference type="EMBL" id="GHM60011.1"/>
    </source>
</evidence>
<dbReference type="AlphaFoldDB" id="A0A8J3HXC8"/>
<keyword evidence="1" id="KW-0472">Membrane</keyword>
<feature type="transmembrane region" description="Helical" evidence="1">
    <location>
        <begin position="21"/>
        <end position="45"/>
    </location>
</feature>
<dbReference type="Proteomes" id="UP000637906">
    <property type="component" value="Unassembled WGS sequence"/>
</dbReference>
<proteinExistence type="predicted"/>
<comment type="caution">
    <text evidence="2">The sequence shown here is derived from an EMBL/GenBank/DDBJ whole genome shotgun (WGS) entry which is preliminary data.</text>
</comment>
<accession>A0A8J3HXC8</accession>
<organism evidence="2 3">
    <name type="scientific">Candidatus Mesenet longicola</name>
    <dbReference type="NCBI Taxonomy" id="1892558"/>
    <lineage>
        <taxon>Bacteria</taxon>
        <taxon>Pseudomonadati</taxon>
        <taxon>Pseudomonadota</taxon>
        <taxon>Alphaproteobacteria</taxon>
        <taxon>Rickettsiales</taxon>
        <taxon>Anaplasmataceae</taxon>
        <taxon>Candidatus Mesenet</taxon>
    </lineage>
</organism>
<keyword evidence="3" id="KW-1185">Reference proteome</keyword>
<keyword evidence="1" id="KW-1133">Transmembrane helix</keyword>
<evidence type="ECO:0000313" key="3">
    <source>
        <dbReference type="Proteomes" id="UP000637906"/>
    </source>
</evidence>
<reference evidence="2 3" key="1">
    <citation type="journal article" date="2021" name="Microb. Ecol.">
        <title>Candidatus Mesenet longicola: Novel Endosymbionts of Brontispa longissima that Induce Cytoplasmic Incompatibility.</title>
        <authorList>
            <person name="Takano S."/>
            <person name="Gotoh Y."/>
            <person name="Hayashi T."/>
        </authorList>
    </citation>
    <scope>NUCLEOTIDE SEQUENCE [LARGE SCALE GENOMIC DNA]</scope>
    <source>
        <strain evidence="2">L5</strain>
    </source>
</reference>
<name>A0A8J3HXC8_9RICK</name>
<gene>
    <name evidence="2" type="ORF">sL5_10040</name>
</gene>
<sequence length="112" mass="12060">MDSKIINSNQQQKATPIKKAIYATMTISPFIAVGIDAEVTLLAEIVEFNPIIAAGIFIGMSVLSAVCFAIVKINEEKGENSSINSYITLESKFIPEYVKSSGATIPDPVHVN</sequence>
<keyword evidence="1" id="KW-0812">Transmembrane</keyword>
<feature type="transmembrane region" description="Helical" evidence="1">
    <location>
        <begin position="51"/>
        <end position="71"/>
    </location>
</feature>
<evidence type="ECO:0000256" key="1">
    <source>
        <dbReference type="SAM" id="Phobius"/>
    </source>
</evidence>